<accession>A0A1Y5SQM9</accession>
<dbReference type="InterPro" id="IPR005846">
    <property type="entry name" value="A-D-PHexomutase_a/b/a-III"/>
</dbReference>
<dbReference type="InterPro" id="IPR050060">
    <property type="entry name" value="Phosphoglucosamine_mutase"/>
</dbReference>
<evidence type="ECO:0000259" key="5">
    <source>
        <dbReference type="Pfam" id="PF02880"/>
    </source>
</evidence>
<comment type="cofactor">
    <cofactor evidence="1">
        <name>Mg(2+)</name>
        <dbReference type="ChEBI" id="CHEBI:18420"/>
    </cofactor>
</comment>
<organism evidence="6 7">
    <name type="scientific">Aquimixticola soesokkakensis</name>
    <dbReference type="NCBI Taxonomy" id="1519096"/>
    <lineage>
        <taxon>Bacteria</taxon>
        <taxon>Pseudomonadati</taxon>
        <taxon>Pseudomonadota</taxon>
        <taxon>Alphaproteobacteria</taxon>
        <taxon>Rhodobacterales</taxon>
        <taxon>Paracoccaceae</taxon>
        <taxon>Aquimixticola</taxon>
    </lineage>
</organism>
<feature type="domain" description="Alpha-D-phosphohexomutase alpha/beta/alpha" evidence="4">
    <location>
        <begin position="10"/>
        <end position="113"/>
    </location>
</feature>
<dbReference type="SUPFAM" id="SSF53738">
    <property type="entry name" value="Phosphoglucomutase, first 3 domains"/>
    <property type="match status" value="3"/>
</dbReference>
<dbReference type="Gene3D" id="3.30.310.50">
    <property type="entry name" value="Alpha-D-phosphohexomutase, C-terminal domain"/>
    <property type="match status" value="1"/>
</dbReference>
<keyword evidence="7" id="KW-1185">Reference proteome</keyword>
<dbReference type="GO" id="GO:0004615">
    <property type="term" value="F:phosphomannomutase activity"/>
    <property type="evidence" value="ECO:0007669"/>
    <property type="project" value="TreeGrafter"/>
</dbReference>
<reference evidence="6 7" key="1">
    <citation type="submission" date="2017-03" db="EMBL/GenBank/DDBJ databases">
        <authorList>
            <person name="Afonso C.L."/>
            <person name="Miller P.J."/>
            <person name="Scott M.A."/>
            <person name="Spackman E."/>
            <person name="Goraichik I."/>
            <person name="Dimitrov K.M."/>
            <person name="Suarez D.L."/>
            <person name="Swayne D.E."/>
        </authorList>
    </citation>
    <scope>NUCLEOTIDE SEQUENCE [LARGE SCALE GENOMIC DNA]</scope>
    <source>
        <strain evidence="6 7">CECT 8620</strain>
    </source>
</reference>
<dbReference type="InterPro" id="IPR005844">
    <property type="entry name" value="A-D-PHexomutase_a/b/a-I"/>
</dbReference>
<dbReference type="PANTHER" id="PTHR42946">
    <property type="entry name" value="PHOSPHOHEXOSE MUTASE"/>
    <property type="match status" value="1"/>
</dbReference>
<dbReference type="Pfam" id="PF02880">
    <property type="entry name" value="PGM_PMM_III"/>
    <property type="match status" value="1"/>
</dbReference>
<evidence type="ECO:0000256" key="1">
    <source>
        <dbReference type="ARBA" id="ARBA00001946"/>
    </source>
</evidence>
<dbReference type="PANTHER" id="PTHR42946:SF1">
    <property type="entry name" value="PHOSPHOGLUCOMUTASE (ALPHA-D-GLUCOSE-1,6-BISPHOSPHATE-DEPENDENT)"/>
    <property type="match status" value="1"/>
</dbReference>
<gene>
    <name evidence="6" type="primary">glmM_3</name>
    <name evidence="6" type="ORF">AQS8620_01867</name>
</gene>
<keyword evidence="3" id="KW-0597">Phosphoprotein</keyword>
<evidence type="ECO:0000259" key="4">
    <source>
        <dbReference type="Pfam" id="PF02878"/>
    </source>
</evidence>
<evidence type="ECO:0000256" key="3">
    <source>
        <dbReference type="ARBA" id="ARBA00022553"/>
    </source>
</evidence>
<dbReference type="Proteomes" id="UP000193862">
    <property type="component" value="Unassembled WGS sequence"/>
</dbReference>
<protein>
    <submittedName>
        <fullName evidence="6">Phosphoglucosamine mutase</fullName>
    </submittedName>
</protein>
<evidence type="ECO:0000313" key="6">
    <source>
        <dbReference type="EMBL" id="SLN45723.1"/>
    </source>
</evidence>
<feature type="domain" description="Alpha-D-phosphohexomutase alpha/beta/alpha" evidence="5">
    <location>
        <begin position="250"/>
        <end position="366"/>
    </location>
</feature>
<evidence type="ECO:0000313" key="7">
    <source>
        <dbReference type="Proteomes" id="UP000193862"/>
    </source>
</evidence>
<dbReference type="OrthoDB" id="9803322at2"/>
<dbReference type="RefSeq" id="WP_085836561.1">
    <property type="nucleotide sequence ID" value="NZ_FWFS01000006.1"/>
</dbReference>
<sequence length="465" mass="49096">MLAPAFDICGLRAATATLTADLLGRYIQAFLATCAQREEVFVSRDLSPCAAHVARNVSMTVRALGFDVVDCDPAPSPALALAATQGSGCAIMVSGAPAAQDSISLQFFTPSGALTCAQATDIAQGANTPYAPSKTLRGGQDYRDIGAGYVARYLNAFGSDALTNITVGVYEHAAVARDLLSEILTALGATAIPLLRAQDFSPADPEAIPDDTRALMAELCGARWLDTVVSTDSLGERPLLSDEHGRFIGGDHLGVLTARMLNADTICTSVACNDVVRRIDDIATVHFTPVGAAHISAAMRKLQHDTPAARVIGFEPNGGVFLGFTADLRAPLTPLMTRDGIFPIIATLAAARLARMSVGDLVAGLPPCFKQSDLMSHIDPAKAERLVGDLSTSSSARRTFFSDQNRADSIDCTDGLRVSFEGGDVVHLRPCRRPAGLRILTHANSAQRAFDLLTAYRGKIENAVK</sequence>
<dbReference type="InterPro" id="IPR016055">
    <property type="entry name" value="A-D-PHexomutase_a/b/a-I/II/III"/>
</dbReference>
<name>A0A1Y5SQM9_9RHOB</name>
<comment type="similarity">
    <text evidence="2">Belongs to the phosphohexose mutase family.</text>
</comment>
<evidence type="ECO:0000256" key="2">
    <source>
        <dbReference type="ARBA" id="ARBA00010231"/>
    </source>
</evidence>
<proteinExistence type="inferred from homology"/>
<dbReference type="AlphaFoldDB" id="A0A1Y5SQM9"/>
<dbReference type="Pfam" id="PF02878">
    <property type="entry name" value="PGM_PMM_I"/>
    <property type="match status" value="1"/>
</dbReference>
<dbReference type="EMBL" id="FWFS01000006">
    <property type="protein sequence ID" value="SLN45723.1"/>
    <property type="molecule type" value="Genomic_DNA"/>
</dbReference>
<dbReference type="Gene3D" id="3.40.120.10">
    <property type="entry name" value="Alpha-D-Glucose-1,6-Bisphosphate, subunit A, domain 3"/>
    <property type="match status" value="3"/>
</dbReference>
<dbReference type="GO" id="GO:0005975">
    <property type="term" value="P:carbohydrate metabolic process"/>
    <property type="evidence" value="ECO:0007669"/>
    <property type="project" value="InterPro"/>
</dbReference>